<name>A0A432ZHI1_9GAMM</name>
<organism evidence="4 5">
    <name type="scientific">Idiomarina seosinensis</name>
    <dbReference type="NCBI Taxonomy" id="281739"/>
    <lineage>
        <taxon>Bacteria</taxon>
        <taxon>Pseudomonadati</taxon>
        <taxon>Pseudomonadota</taxon>
        <taxon>Gammaproteobacteria</taxon>
        <taxon>Alteromonadales</taxon>
        <taxon>Idiomarinaceae</taxon>
        <taxon>Idiomarina</taxon>
    </lineage>
</organism>
<dbReference type="InterPro" id="IPR036779">
    <property type="entry name" value="LysM_dom_sf"/>
</dbReference>
<dbReference type="InterPro" id="IPR050570">
    <property type="entry name" value="Cell_wall_metabolism_enzyme"/>
</dbReference>
<proteinExistence type="inferred from homology"/>
<evidence type="ECO:0000256" key="1">
    <source>
        <dbReference type="ARBA" id="ARBA00038420"/>
    </source>
</evidence>
<dbReference type="CDD" id="cd00118">
    <property type="entry name" value="LysM"/>
    <property type="match status" value="1"/>
</dbReference>
<dbReference type="Gene3D" id="2.70.70.10">
    <property type="entry name" value="Glucose Permease (Domain IIA)"/>
    <property type="match status" value="1"/>
</dbReference>
<feature type="compositionally biased region" description="Polar residues" evidence="2">
    <location>
        <begin position="117"/>
        <end position="127"/>
    </location>
</feature>
<dbReference type="PROSITE" id="PS51257">
    <property type="entry name" value="PROKAR_LIPOPROTEIN"/>
    <property type="match status" value="1"/>
</dbReference>
<dbReference type="Pfam" id="PF01551">
    <property type="entry name" value="Peptidase_M23"/>
    <property type="match status" value="1"/>
</dbReference>
<dbReference type="SMART" id="SM00257">
    <property type="entry name" value="LysM"/>
    <property type="match status" value="1"/>
</dbReference>
<dbReference type="PANTHER" id="PTHR21666">
    <property type="entry name" value="PEPTIDASE-RELATED"/>
    <property type="match status" value="1"/>
</dbReference>
<dbReference type="AlphaFoldDB" id="A0A432ZHI1"/>
<feature type="region of interest" description="Disordered" evidence="2">
    <location>
        <begin position="101"/>
        <end position="184"/>
    </location>
</feature>
<dbReference type="Pfam" id="PF01476">
    <property type="entry name" value="LysM"/>
    <property type="match status" value="1"/>
</dbReference>
<evidence type="ECO:0000256" key="2">
    <source>
        <dbReference type="SAM" id="MobiDB-lite"/>
    </source>
</evidence>
<dbReference type="Gene3D" id="3.10.350.10">
    <property type="entry name" value="LysM domain"/>
    <property type="match status" value="1"/>
</dbReference>
<comment type="caution">
    <text evidence="4">The sequence shown here is derived from an EMBL/GenBank/DDBJ whole genome shotgun (WGS) entry which is preliminary data.</text>
</comment>
<dbReference type="GO" id="GO:0032153">
    <property type="term" value="C:cell division site"/>
    <property type="evidence" value="ECO:0007669"/>
    <property type="project" value="TreeGrafter"/>
</dbReference>
<dbReference type="CDD" id="cd12797">
    <property type="entry name" value="M23_peptidase"/>
    <property type="match status" value="1"/>
</dbReference>
<feature type="domain" description="LysM" evidence="3">
    <location>
        <begin position="56"/>
        <end position="100"/>
    </location>
</feature>
<dbReference type="GO" id="GO:0004222">
    <property type="term" value="F:metalloendopeptidase activity"/>
    <property type="evidence" value="ECO:0007669"/>
    <property type="project" value="TreeGrafter"/>
</dbReference>
<dbReference type="SUPFAM" id="SSF51261">
    <property type="entry name" value="Duplicated hybrid motif"/>
    <property type="match status" value="1"/>
</dbReference>
<dbReference type="PANTHER" id="PTHR21666:SF263">
    <property type="entry name" value="MUREIN HYDROLASE ACTIVATOR NLPD"/>
    <property type="match status" value="1"/>
</dbReference>
<dbReference type="Proteomes" id="UP000287908">
    <property type="component" value="Unassembled WGS sequence"/>
</dbReference>
<dbReference type="EMBL" id="PIQF01000001">
    <property type="protein sequence ID" value="RUO77389.1"/>
    <property type="molecule type" value="Genomic_DNA"/>
</dbReference>
<evidence type="ECO:0000313" key="4">
    <source>
        <dbReference type="EMBL" id="RUO77389.1"/>
    </source>
</evidence>
<comment type="similarity">
    <text evidence="1">Belongs to the E.coli NlpD/Haemophilus LppB family.</text>
</comment>
<evidence type="ECO:0000259" key="3">
    <source>
        <dbReference type="PROSITE" id="PS51782"/>
    </source>
</evidence>
<dbReference type="GO" id="GO:0009279">
    <property type="term" value="C:cell outer membrane"/>
    <property type="evidence" value="ECO:0007669"/>
    <property type="project" value="TreeGrafter"/>
</dbReference>
<protein>
    <submittedName>
        <fullName evidence="4">Peptidase M23</fullName>
    </submittedName>
</protein>
<evidence type="ECO:0000313" key="5">
    <source>
        <dbReference type="Proteomes" id="UP000287908"/>
    </source>
</evidence>
<dbReference type="InterPro" id="IPR018392">
    <property type="entry name" value="LysM"/>
</dbReference>
<dbReference type="PROSITE" id="PS51782">
    <property type="entry name" value="LYSM"/>
    <property type="match status" value="1"/>
</dbReference>
<keyword evidence="5" id="KW-1185">Reference proteome</keyword>
<dbReference type="InterPro" id="IPR011055">
    <property type="entry name" value="Dup_hybrid_motif"/>
</dbReference>
<reference evidence="4 5" key="1">
    <citation type="journal article" date="2011" name="Front. Microbiol.">
        <title>Genomic signatures of strain selection and enhancement in Bacillus atrophaeus var. globigii, a historical biowarfare simulant.</title>
        <authorList>
            <person name="Gibbons H.S."/>
            <person name="Broomall S.M."/>
            <person name="McNew L.A."/>
            <person name="Daligault H."/>
            <person name="Chapman C."/>
            <person name="Bruce D."/>
            <person name="Karavis M."/>
            <person name="Krepps M."/>
            <person name="McGregor P.A."/>
            <person name="Hong C."/>
            <person name="Park K.H."/>
            <person name="Akmal A."/>
            <person name="Feldman A."/>
            <person name="Lin J.S."/>
            <person name="Chang W.E."/>
            <person name="Higgs B.W."/>
            <person name="Demirev P."/>
            <person name="Lindquist J."/>
            <person name="Liem A."/>
            <person name="Fochler E."/>
            <person name="Read T.D."/>
            <person name="Tapia R."/>
            <person name="Johnson S."/>
            <person name="Bishop-Lilly K.A."/>
            <person name="Detter C."/>
            <person name="Han C."/>
            <person name="Sozhamannan S."/>
            <person name="Rosenzweig C.N."/>
            <person name="Skowronski E.W."/>
        </authorList>
    </citation>
    <scope>NUCLEOTIDE SEQUENCE [LARGE SCALE GENOMIC DNA]</scope>
    <source>
        <strain evidence="4 5">CL-SP19</strain>
    </source>
</reference>
<accession>A0A432ZHI1</accession>
<feature type="compositionally biased region" description="Basic and acidic residues" evidence="2">
    <location>
        <begin position="138"/>
        <end position="150"/>
    </location>
</feature>
<dbReference type="InterPro" id="IPR016047">
    <property type="entry name" value="M23ase_b-sheet_dom"/>
</dbReference>
<sequence length="310" mass="34762">MDVRHRHSLPMTTVIVFIGLISFISGCSSRSTPAPVEELYTGKTYKDYEANSLTDKTYQVEAGETLYSIAFRANQDVNQLAKLNNLSKPYVIYPGQRLKLKGDVAQPRPTSPVAETKPNNNTSSSSQKDIKQPVAKTQQKEYGQKVDKKKTVAKQTTKAKSETPKKREKRVITAAPRSRQENVKNRDIQWRWPSTGQVIKDFSVAERGNKGLDFAGQRGDPVIAAAAGKVVYVGDALRGFGRLIILKHNDDFITAYAHNDKILVKEQDWVDVGETIGEMGDSGSQRVKLHFEVRYRGKSVNPRHYLPKSR</sequence>
<dbReference type="OrthoDB" id="9795421at2"/>
<gene>
    <name evidence="4" type="ORF">CWI81_02590</name>
</gene>